<dbReference type="RefSeq" id="YP_010678276.1">
    <property type="nucleotide sequence ID" value="NC_071033.1"/>
</dbReference>
<evidence type="ECO:0000313" key="2">
    <source>
        <dbReference type="EMBL" id="UIW13277.1"/>
    </source>
</evidence>
<organism evidence="2 3">
    <name type="scientific">Arthrobacter phage Crewmate</name>
    <dbReference type="NCBI Taxonomy" id="2832317"/>
    <lineage>
        <taxon>Viruses</taxon>
        <taxon>Duplodnaviria</taxon>
        <taxon>Heunggongvirae</taxon>
        <taxon>Uroviricota</taxon>
        <taxon>Caudoviricetes</taxon>
        <taxon>Casidaviridae</taxon>
        <taxon>Manhattanvirus</taxon>
        <taxon>Manhattanvirus crewmate</taxon>
    </lineage>
</organism>
<keyword evidence="1" id="KW-0812">Transmembrane</keyword>
<keyword evidence="1" id="KW-1133">Transmembrane helix</keyword>
<dbReference type="EMBL" id="OL549189">
    <property type="protein sequence ID" value="UIW13277.1"/>
    <property type="molecule type" value="Genomic_DNA"/>
</dbReference>
<proteinExistence type="predicted"/>
<keyword evidence="3" id="KW-1185">Reference proteome</keyword>
<gene>
    <name evidence="2" type="primary">25</name>
    <name evidence="2" type="ORF">SEA_CREWMATE_25</name>
</gene>
<feature type="transmembrane region" description="Helical" evidence="1">
    <location>
        <begin position="39"/>
        <end position="57"/>
    </location>
</feature>
<evidence type="ECO:0000256" key="1">
    <source>
        <dbReference type="SAM" id="Phobius"/>
    </source>
</evidence>
<name>A0AA49B4G3_9CAUD</name>
<accession>A0AA49B4G3</accession>
<keyword evidence="1" id="KW-0472">Membrane</keyword>
<dbReference type="GeneID" id="77954670"/>
<reference evidence="2" key="1">
    <citation type="submission" date="2021-11" db="EMBL/GenBank/DDBJ databases">
        <authorList>
            <person name="Furlong K.P."/>
            <person name="Ghanmi N."/>
            <person name="Islam M.S."/>
            <person name="Jung D."/>
            <person name="Madani M.T."/>
            <person name="Petrova A."/>
            <person name="Ristovski M."/>
            <person name="Salikini A."/>
            <person name="Uppal M."/>
            <person name="Tran A."/>
            <person name="Tremblay V."/>
            <person name="Williams E."/>
            <person name="Giles L."/>
            <person name="McCarthy L."/>
            <person name="Wheaton K.A."/>
            <person name="Chan K."/>
            <person name="Rudner A.D."/>
            <person name="Beyer A.R."/>
            <person name="Chong R.A."/>
            <person name="Edgington N.P."/>
            <person name="Freise A.C."/>
            <person name="Garcia Costas A.M."/>
            <person name="Gibb B.P."/>
            <person name="Klyczek K.K."/>
            <person name="Swerdlow S.J."/>
            <person name="Garlena R.A."/>
            <person name="Russell D.A."/>
            <person name="Jacobs-Sera D."/>
            <person name="Hatfull G.F."/>
        </authorList>
    </citation>
    <scope>NUCLEOTIDE SEQUENCE</scope>
</reference>
<dbReference type="Proteomes" id="UP001200761">
    <property type="component" value="Segment"/>
</dbReference>
<dbReference type="KEGG" id="vg:77954670"/>
<evidence type="ECO:0000313" key="3">
    <source>
        <dbReference type="Proteomes" id="UP001200761"/>
    </source>
</evidence>
<sequence>MSPKTRVRLAWFLLVASILGWPLSALTFAAEEPPTVLGLSWFAITLTALDVLFTADVRRNQDED</sequence>
<protein>
    <submittedName>
        <fullName evidence="2">Membrane protein</fullName>
    </submittedName>
</protein>